<dbReference type="InterPro" id="IPR029044">
    <property type="entry name" value="Nucleotide-diphossugar_trans"/>
</dbReference>
<evidence type="ECO:0000256" key="1">
    <source>
        <dbReference type="ARBA" id="ARBA00004236"/>
    </source>
</evidence>
<evidence type="ECO:0000256" key="2">
    <source>
        <dbReference type="ARBA" id="ARBA00022475"/>
    </source>
</evidence>
<dbReference type="PANTHER" id="PTHR22913">
    <property type="entry name" value="HYALURONAN SYNTHASE"/>
    <property type="match status" value="1"/>
</dbReference>
<evidence type="ECO:0000313" key="9">
    <source>
        <dbReference type="Proteomes" id="UP001172681"/>
    </source>
</evidence>
<keyword evidence="9" id="KW-1185">Reference proteome</keyword>
<proteinExistence type="predicted"/>
<feature type="transmembrane region" description="Helical" evidence="6">
    <location>
        <begin position="673"/>
        <end position="693"/>
    </location>
</feature>
<evidence type="ECO:0000256" key="4">
    <source>
        <dbReference type="ARBA" id="ARBA00022679"/>
    </source>
</evidence>
<dbReference type="Pfam" id="PF13641">
    <property type="entry name" value="Glyco_tranf_2_3"/>
    <property type="match status" value="1"/>
</dbReference>
<protein>
    <recommendedName>
        <fullName evidence="7">N-acetyltransferase domain-containing protein</fullName>
    </recommendedName>
</protein>
<dbReference type="GO" id="GO:0030213">
    <property type="term" value="P:hyaluronan biosynthetic process"/>
    <property type="evidence" value="ECO:0007669"/>
    <property type="project" value="TreeGrafter"/>
</dbReference>
<keyword evidence="6" id="KW-0812">Transmembrane</keyword>
<evidence type="ECO:0000256" key="3">
    <source>
        <dbReference type="ARBA" id="ARBA00022676"/>
    </source>
</evidence>
<dbReference type="PANTHER" id="PTHR22913:SF12">
    <property type="entry name" value="MANNURONAN SYNTHASE"/>
    <property type="match status" value="1"/>
</dbReference>
<accession>A0AA39CML6</accession>
<gene>
    <name evidence="8" type="ORF">H2204_014603</name>
</gene>
<dbReference type="Gene3D" id="3.90.550.10">
    <property type="entry name" value="Spore Coat Polysaccharide Biosynthesis Protein SpsA, Chain A"/>
    <property type="match status" value="1"/>
</dbReference>
<dbReference type="Pfam" id="PF13302">
    <property type="entry name" value="Acetyltransf_3"/>
    <property type="match status" value="1"/>
</dbReference>
<dbReference type="InterPro" id="IPR000182">
    <property type="entry name" value="GNAT_dom"/>
</dbReference>
<comment type="caution">
    <text evidence="8">The sequence shown here is derived from an EMBL/GenBank/DDBJ whole genome shotgun (WGS) entry which is preliminary data.</text>
</comment>
<dbReference type="Proteomes" id="UP001172681">
    <property type="component" value="Unassembled WGS sequence"/>
</dbReference>
<evidence type="ECO:0000256" key="5">
    <source>
        <dbReference type="ARBA" id="ARBA00023136"/>
    </source>
</evidence>
<keyword evidence="5 6" id="KW-0472">Membrane</keyword>
<dbReference type="SUPFAM" id="SSF55729">
    <property type="entry name" value="Acyl-CoA N-acyltransferases (Nat)"/>
    <property type="match status" value="1"/>
</dbReference>
<dbReference type="GO" id="GO:0050501">
    <property type="term" value="F:hyaluronan synthase activity"/>
    <property type="evidence" value="ECO:0007669"/>
    <property type="project" value="TreeGrafter"/>
</dbReference>
<dbReference type="GO" id="GO:0085029">
    <property type="term" value="P:extracellular matrix assembly"/>
    <property type="evidence" value="ECO:0007669"/>
    <property type="project" value="TreeGrafter"/>
</dbReference>
<keyword evidence="4" id="KW-0808">Transferase</keyword>
<organism evidence="8 9">
    <name type="scientific">Knufia peltigerae</name>
    <dbReference type="NCBI Taxonomy" id="1002370"/>
    <lineage>
        <taxon>Eukaryota</taxon>
        <taxon>Fungi</taxon>
        <taxon>Dikarya</taxon>
        <taxon>Ascomycota</taxon>
        <taxon>Pezizomycotina</taxon>
        <taxon>Eurotiomycetes</taxon>
        <taxon>Chaetothyriomycetidae</taxon>
        <taxon>Chaetothyriales</taxon>
        <taxon>Trichomeriaceae</taxon>
        <taxon>Knufia</taxon>
    </lineage>
</organism>
<sequence>MNAQMELEYGRRKIRTARLILRPLTIQDLADCHALRQEEEVMKWQPQGRPDESLTETAEWLVRRMTQNDSLTYGIELQDTTTGTQSRRRVIGLVASHALDTLPTCGIFLAPKFWGRGLATEALTAWLADWEREKLRRRSAPNNSNDHDQQKTTIEPAPTTSTTMWAFLNTENHRTSKRLKLSAMGISWQLTSVLGLLILWTIFRLQIVNTAEVASLIFMFEWNLYKTRKRQRLAKDLNRDTSCVACAIGYNENPKDFRRCLQSYRSHGKSVKFFVLALDGTSTENQEMMDIFHEEFRTTGSNVLSFPDPLGVMVETEMKRRNQPNDAQNLQRQSQRALRHVCMRVAEMIDQQGDLATAQRSSPDTVPSLCILQPHSGIKEIRFAAWLVSKVIADKLGTPWIWSTDSDTSVLPDCIEMTVATLAGDDKAGAASSSVMIRSQPCSLLNLVYRSYFQAGVYTARAFCAANGSSTILTGPNTAYSVHALAQALLPWYLQTFQGAKVWANEDAHMATCLGQFGWKRLYVSNALVMIESPPSWTSWLMQMVRWQRAHHIERISSPGSIFTDDVFVFLWRFKELTILPLLFMANIKFAFTGQPLVSGYPTLFSGFLFSRAILGFYNIMRSFETQVNYIRWPFAVMVYIFTLPFAFVWSFLTIFVDFSSGNPRGNHPTEMQYIAFGIWTITTSITVVRVIYRGVHACL</sequence>
<dbReference type="GO" id="GO:0016747">
    <property type="term" value="F:acyltransferase activity, transferring groups other than amino-acyl groups"/>
    <property type="evidence" value="ECO:0007669"/>
    <property type="project" value="InterPro"/>
</dbReference>
<keyword evidence="3" id="KW-0328">Glycosyltransferase</keyword>
<keyword evidence="2" id="KW-1003">Cell membrane</keyword>
<comment type="subcellular location">
    <subcellularLocation>
        <location evidence="1">Cell membrane</location>
    </subcellularLocation>
</comment>
<dbReference type="Gene3D" id="3.40.630.30">
    <property type="match status" value="1"/>
</dbReference>
<evidence type="ECO:0000313" key="8">
    <source>
        <dbReference type="EMBL" id="KAJ9613821.1"/>
    </source>
</evidence>
<dbReference type="SUPFAM" id="SSF53448">
    <property type="entry name" value="Nucleotide-diphospho-sugar transferases"/>
    <property type="match status" value="1"/>
</dbReference>
<feature type="domain" description="N-acetyltransferase" evidence="7">
    <location>
        <begin position="18"/>
        <end position="140"/>
    </location>
</feature>
<dbReference type="InterPro" id="IPR016181">
    <property type="entry name" value="Acyl_CoA_acyltransferase"/>
</dbReference>
<dbReference type="GO" id="GO:0005886">
    <property type="term" value="C:plasma membrane"/>
    <property type="evidence" value="ECO:0007669"/>
    <property type="project" value="UniProtKB-SubCell"/>
</dbReference>
<evidence type="ECO:0000256" key="6">
    <source>
        <dbReference type="SAM" id="Phobius"/>
    </source>
</evidence>
<name>A0AA39CML6_9EURO</name>
<feature type="transmembrane region" description="Helical" evidence="6">
    <location>
        <begin position="633"/>
        <end position="653"/>
    </location>
</feature>
<reference evidence="8" key="1">
    <citation type="submission" date="2022-10" db="EMBL/GenBank/DDBJ databases">
        <title>Culturing micro-colonial fungi from biological soil crusts in the Mojave desert and describing Neophaeococcomyces mojavensis, and introducing the new genera and species Taxawa tesnikishii.</title>
        <authorList>
            <person name="Kurbessoian T."/>
            <person name="Stajich J.E."/>
        </authorList>
    </citation>
    <scope>NUCLEOTIDE SEQUENCE</scope>
    <source>
        <strain evidence="8">TK_35</strain>
    </source>
</reference>
<evidence type="ECO:0000259" key="7">
    <source>
        <dbReference type="Pfam" id="PF13302"/>
    </source>
</evidence>
<dbReference type="EMBL" id="JAPDRN010000191">
    <property type="protein sequence ID" value="KAJ9613821.1"/>
    <property type="molecule type" value="Genomic_DNA"/>
</dbReference>
<keyword evidence="6" id="KW-1133">Transmembrane helix</keyword>
<dbReference type="AlphaFoldDB" id="A0AA39CML6"/>